<name>A0ABW4GFN5_9ACTN</name>
<evidence type="ECO:0000313" key="2">
    <source>
        <dbReference type="Proteomes" id="UP001597097"/>
    </source>
</evidence>
<sequence length="375" mass="41663">MESADEETLHARAEAGDPGAMIGLWLALRHGPRAEEGDAWVRRAVAAGSTEAMRRLGAWRGRQDPAEQEQLYLRAAEAGDRTAVSLLARLYDEQRRRPEAEIWLRRATEDGFDWSLSPRLVLLLAMRGADDEALELCLLSDDPGGEVYQLAESLAEEEGPQEVADRWMRDAYDLGSALAAVHYAERQEREGDLAGAERLYREAGSDRALADFLERRGRVAEARSVLEGNGDSERLAAFLERHGDSGEAAALRDRIRRARPVVPEAGEWVTVVTTVVTASALVPFVEALIGRMAEDTYDGVRGKLRKLARRLGRGREPAESTLIVVSDPQSHLRLHMRTDATDEALAALRDVDLSGPRGALRWNPETHKWEHRNGR</sequence>
<keyword evidence="2" id="KW-1185">Reference proteome</keyword>
<organism evidence="1 2">
    <name type="scientific">Nonomuraea guangzhouensis</name>
    <dbReference type="NCBI Taxonomy" id="1291555"/>
    <lineage>
        <taxon>Bacteria</taxon>
        <taxon>Bacillati</taxon>
        <taxon>Actinomycetota</taxon>
        <taxon>Actinomycetes</taxon>
        <taxon>Streptosporangiales</taxon>
        <taxon>Streptosporangiaceae</taxon>
        <taxon>Nonomuraea</taxon>
    </lineage>
</organism>
<proteinExistence type="predicted"/>
<evidence type="ECO:0000313" key="1">
    <source>
        <dbReference type="EMBL" id="MFD1541625.1"/>
    </source>
</evidence>
<reference evidence="2" key="1">
    <citation type="journal article" date="2019" name="Int. J. Syst. Evol. Microbiol.">
        <title>The Global Catalogue of Microorganisms (GCM) 10K type strain sequencing project: providing services to taxonomists for standard genome sequencing and annotation.</title>
        <authorList>
            <consortium name="The Broad Institute Genomics Platform"/>
            <consortium name="The Broad Institute Genome Sequencing Center for Infectious Disease"/>
            <person name="Wu L."/>
            <person name="Ma J."/>
        </authorList>
    </citation>
    <scope>NUCLEOTIDE SEQUENCE [LARGE SCALE GENOMIC DNA]</scope>
    <source>
        <strain evidence="2">CGMCC 1.15399</strain>
    </source>
</reference>
<evidence type="ECO:0008006" key="3">
    <source>
        <dbReference type="Google" id="ProtNLM"/>
    </source>
</evidence>
<comment type="caution">
    <text evidence="1">The sequence shown here is derived from an EMBL/GenBank/DDBJ whole genome shotgun (WGS) entry which is preliminary data.</text>
</comment>
<dbReference type="Proteomes" id="UP001597097">
    <property type="component" value="Unassembled WGS sequence"/>
</dbReference>
<accession>A0ABW4GFN5</accession>
<protein>
    <recommendedName>
        <fullName evidence="3">Sel1 repeat family protein</fullName>
    </recommendedName>
</protein>
<dbReference type="RefSeq" id="WP_219534507.1">
    <property type="nucleotide sequence ID" value="NZ_JAHKRM010000022.1"/>
</dbReference>
<dbReference type="EMBL" id="JBHUCM010000029">
    <property type="protein sequence ID" value="MFD1541625.1"/>
    <property type="molecule type" value="Genomic_DNA"/>
</dbReference>
<gene>
    <name evidence="1" type="ORF">ACFSJ0_31560</name>
</gene>